<dbReference type="InParanoid" id="W4KGR8"/>
<dbReference type="GeneID" id="20676895"/>
<evidence type="ECO:0000313" key="3">
    <source>
        <dbReference type="Proteomes" id="UP000030671"/>
    </source>
</evidence>
<feature type="compositionally biased region" description="Polar residues" evidence="1">
    <location>
        <begin position="210"/>
        <end position="225"/>
    </location>
</feature>
<name>W4KGR8_HETIT</name>
<sequence length="368" mass="39580">MRPPRAKPAHTPAPPPDPFLTWMQRIAASVHHESAPISGARGTDMISHVDVTDTSTVALIIVDTQTQSLSDSGGASARKGLSIAGIRHVRTALREPSKPGLGGPITTLHDCIGFPANGQRPEDVLWTCVSGLRSSQSLLSTKSGSGSEWAATHGERQAPAPRSLAVRDRPLRTSRSRLEASPSTKPRPRLFVRGHRIRPRTMQCARAPTVTPQTRSRTNTHTTDASAGLPMGQGAARSVEPRCMALRKHPGSPIERAFVREERARSSDEVRDGSTNPDSSTAFKRLPPSAAACQPDEPREPSSISSALRRVVHEHSASAPISNLSISAADSAEARRDGRGIVLVTNDLWQKERRNLPFGGVADSKRVK</sequence>
<feature type="compositionally biased region" description="Polar residues" evidence="1">
    <location>
        <begin position="273"/>
        <end position="282"/>
    </location>
</feature>
<accession>W4KGR8</accession>
<feature type="region of interest" description="Disordered" evidence="1">
    <location>
        <begin position="205"/>
        <end position="306"/>
    </location>
</feature>
<feature type="compositionally biased region" description="Basic and acidic residues" evidence="1">
    <location>
        <begin position="257"/>
        <end position="272"/>
    </location>
</feature>
<keyword evidence="3" id="KW-1185">Reference proteome</keyword>
<protein>
    <submittedName>
        <fullName evidence="2">Uncharacterized protein</fullName>
    </submittedName>
</protein>
<feature type="compositionally biased region" description="Low complexity" evidence="1">
    <location>
        <begin position="137"/>
        <end position="147"/>
    </location>
</feature>
<proteinExistence type="predicted"/>
<dbReference type="HOGENOM" id="CLU_752385_0_0_1"/>
<dbReference type="AlphaFoldDB" id="W4KGR8"/>
<reference evidence="2 3" key="1">
    <citation type="journal article" date="2012" name="New Phytol.">
        <title>Insight into trade-off between wood decay and parasitism from the genome of a fungal forest pathogen.</title>
        <authorList>
            <person name="Olson A."/>
            <person name="Aerts A."/>
            <person name="Asiegbu F."/>
            <person name="Belbahri L."/>
            <person name="Bouzid O."/>
            <person name="Broberg A."/>
            <person name="Canback B."/>
            <person name="Coutinho P.M."/>
            <person name="Cullen D."/>
            <person name="Dalman K."/>
            <person name="Deflorio G."/>
            <person name="van Diepen L.T."/>
            <person name="Dunand C."/>
            <person name="Duplessis S."/>
            <person name="Durling M."/>
            <person name="Gonthier P."/>
            <person name="Grimwood J."/>
            <person name="Fossdal C.G."/>
            <person name="Hansson D."/>
            <person name="Henrissat B."/>
            <person name="Hietala A."/>
            <person name="Himmelstrand K."/>
            <person name="Hoffmeister D."/>
            <person name="Hogberg N."/>
            <person name="James T.Y."/>
            <person name="Karlsson M."/>
            <person name="Kohler A."/>
            <person name="Kues U."/>
            <person name="Lee Y.H."/>
            <person name="Lin Y.C."/>
            <person name="Lind M."/>
            <person name="Lindquist E."/>
            <person name="Lombard V."/>
            <person name="Lucas S."/>
            <person name="Lunden K."/>
            <person name="Morin E."/>
            <person name="Murat C."/>
            <person name="Park J."/>
            <person name="Raffaello T."/>
            <person name="Rouze P."/>
            <person name="Salamov A."/>
            <person name="Schmutz J."/>
            <person name="Solheim H."/>
            <person name="Stahlberg J."/>
            <person name="Velez H."/>
            <person name="de Vries R.P."/>
            <person name="Wiebenga A."/>
            <person name="Woodward S."/>
            <person name="Yakovlev I."/>
            <person name="Garbelotto M."/>
            <person name="Martin F."/>
            <person name="Grigoriev I.V."/>
            <person name="Stenlid J."/>
        </authorList>
    </citation>
    <scope>NUCLEOTIDE SEQUENCE [LARGE SCALE GENOMIC DNA]</scope>
    <source>
        <strain evidence="2 3">TC 32-1</strain>
    </source>
</reference>
<dbReference type="RefSeq" id="XP_009544173.1">
    <property type="nucleotide sequence ID" value="XM_009545878.1"/>
</dbReference>
<feature type="region of interest" description="Disordered" evidence="1">
    <location>
        <begin position="137"/>
        <end position="189"/>
    </location>
</feature>
<dbReference type="Proteomes" id="UP000030671">
    <property type="component" value="Unassembled WGS sequence"/>
</dbReference>
<dbReference type="EMBL" id="KI925456">
    <property type="protein sequence ID" value="ETW84510.1"/>
    <property type="molecule type" value="Genomic_DNA"/>
</dbReference>
<evidence type="ECO:0000313" key="2">
    <source>
        <dbReference type="EMBL" id="ETW84510.1"/>
    </source>
</evidence>
<evidence type="ECO:0000256" key="1">
    <source>
        <dbReference type="SAM" id="MobiDB-lite"/>
    </source>
</evidence>
<organism evidence="2 3">
    <name type="scientific">Heterobasidion irregulare (strain TC 32-1)</name>
    <dbReference type="NCBI Taxonomy" id="747525"/>
    <lineage>
        <taxon>Eukaryota</taxon>
        <taxon>Fungi</taxon>
        <taxon>Dikarya</taxon>
        <taxon>Basidiomycota</taxon>
        <taxon>Agaricomycotina</taxon>
        <taxon>Agaricomycetes</taxon>
        <taxon>Russulales</taxon>
        <taxon>Bondarzewiaceae</taxon>
        <taxon>Heterobasidion</taxon>
        <taxon>Heterobasidion annosum species complex</taxon>
    </lineage>
</organism>
<gene>
    <name evidence="2" type="ORF">HETIRDRAFT_458231</name>
</gene>
<dbReference type="KEGG" id="hir:HETIRDRAFT_458231"/>